<feature type="domain" description="C2H2-type" evidence="12">
    <location>
        <begin position="1698"/>
        <end position="1724"/>
    </location>
</feature>
<dbReference type="InterPro" id="IPR036236">
    <property type="entry name" value="Znf_C2H2_sf"/>
</dbReference>
<feature type="region of interest" description="Disordered" evidence="11">
    <location>
        <begin position="186"/>
        <end position="214"/>
    </location>
</feature>
<organism evidence="13 14">
    <name type="scientific">Gymnodraco acuticeps</name>
    <name type="common">Antarctic dragonfish</name>
    <dbReference type="NCBI Taxonomy" id="8218"/>
    <lineage>
        <taxon>Eukaryota</taxon>
        <taxon>Metazoa</taxon>
        <taxon>Chordata</taxon>
        <taxon>Craniata</taxon>
        <taxon>Vertebrata</taxon>
        <taxon>Euteleostomi</taxon>
        <taxon>Actinopterygii</taxon>
        <taxon>Neopterygii</taxon>
        <taxon>Teleostei</taxon>
        <taxon>Neoteleostei</taxon>
        <taxon>Acanthomorphata</taxon>
        <taxon>Eupercaria</taxon>
        <taxon>Perciformes</taxon>
        <taxon>Notothenioidei</taxon>
        <taxon>Bathydraconidae</taxon>
        <taxon>Gymnodraco</taxon>
    </lineage>
</organism>
<feature type="compositionally biased region" description="Polar residues" evidence="11">
    <location>
        <begin position="1074"/>
        <end position="1085"/>
    </location>
</feature>
<feature type="compositionally biased region" description="Low complexity" evidence="11">
    <location>
        <begin position="1166"/>
        <end position="1183"/>
    </location>
</feature>
<feature type="compositionally biased region" description="Basic and acidic residues" evidence="11">
    <location>
        <begin position="829"/>
        <end position="839"/>
    </location>
</feature>
<feature type="compositionally biased region" description="Polar residues" evidence="11">
    <location>
        <begin position="353"/>
        <end position="377"/>
    </location>
</feature>
<keyword evidence="6" id="KW-0862">Zinc</keyword>
<dbReference type="FunFam" id="3.30.160.60:FF:000145">
    <property type="entry name" value="Zinc finger protein 574"/>
    <property type="match status" value="1"/>
</dbReference>
<evidence type="ECO:0000313" key="13">
    <source>
        <dbReference type="Proteomes" id="UP000515161"/>
    </source>
</evidence>
<feature type="compositionally biased region" description="Polar residues" evidence="11">
    <location>
        <begin position="1232"/>
        <end position="1245"/>
    </location>
</feature>
<dbReference type="GO" id="GO:0000981">
    <property type="term" value="F:DNA-binding transcription factor activity, RNA polymerase II-specific"/>
    <property type="evidence" value="ECO:0007669"/>
    <property type="project" value="TreeGrafter"/>
</dbReference>
<sequence>MSADDFQTKYSSVMEGMLKGAIAETTKLFETMVDELKVEISKMKAENEELKTRCWQFEIERNQRTVFIVSGESEPPPGPSDGSEKRDQAIQCDIVPSRIMLVEQCPPVNHQEIENTLHDHNYEGTTQMAFIVVKQEDSYDSKSHSVVKQEEVEQMVVCGQVSGDQPDSPQASACATEIGGRLVNQESSTGEMPTPQEETPVALEQPCLGSNGGLQGAQNQLPELVTSIVFSLASINNNIEEDSEVSQNISATQGELVKTGKPQSVVAHNESEVEPLQEEQPLVVNVQCPKESKITVNEQADVTPKTTGKQIRAPRKQLNKGKAFEESKSGDAEGSSQPELPVPRRRGRPPKQAKNQQQPMKENGSPTFSVPSVGTRCSSRKGKTSKPQQLSMENEKILIQTPSTESLSSIETLNPPEDQPRERCSSVTLQDAMLLVEAMNQSTVDVAAPAKTQSASLVGILQTVDEVAAEQQTPPLSVETCKAACKLAVTELSTKDQSTIEKHNDSPVNSDITPTNELQSNINFVLPKQQHKVIPSKPTISSIPLTHVEVQSIMRALQQQSSASPVTSVATSKRIKSVSRKIIAIPRSLSFLKPPKIGAPSPSQPPTVVSTVVAAQKKSILPDSLTAGLLLGTPFKASLPQTTVDPASVKLVSADPSQSTTTAKDSLSGPTQQPQVTIIIPREVSRLLHSQTIIPKTKQDTAKSDALVTLSSPNLISPSHELRIIVNPQIASEEDTNVLFQNKSETSEPILEYPQQIDSVSELIKAPTENIPSLNASEEPVPTSVPPVIMQTVAQKLSAVVRLTRLSFPISAKEAVKVSRLPTDGSSENLKEGITKEKPSSVVMSTKPSKTLVSSTELCPGLKETPVLLPVNISQMAEKPKGIQEKASLSSEGRTPSEVSTPDFENSTLAPNTTPTENKSSADIMHLTPIATEDMSTPHSWMTKAQFLAQLAVTPVTKDPTKASSEDSLDATASSEDTIIGDKKRFHKKSILDKLQSHLKTRLQTQRSKINPCKETETSAIRPINLRSKNDSPANKNTTKKSIFLMPKDSGLVKDVTSPARKSVYPVPCIPRRSGQSGASVGSKRTFSDPLVSSKRFKATRESTPLTRRSTGVDVGSTTKKSTSLSPRMSSFTKQSASSKTDKSTSMGPRKSISIKESASPKNRKSTSVSPRKSSLSKQSASSKTDKSTSMGPKKSISMKESASPKIRKSTSVSPRKSSLSKQSASSKTDKSTSLSPRKSISIKESATPKKTRSTSASPIKGSSPNESVGSKKTDSISVRPGRISSTRDGASNKSSETTSVDPKRTTLNKTGTSPQIILKESPSFCRRKCTLPKDVTTSAQIQGETNSFSPGYKITITDEASTKEVKLNPGSPSIRWPKLAKGCVSPRKTRESTPAKKKRLSPDVTGPKKKLRVVNANKLAKAAKAKTMAKIRSSSQSKLQNGAKTSQSAENSDTGKRITAKATWTPPRLSDEKTPPAVEKKETKSPKSQNQPLVFPPSVSLFPIPVRGPTVMSPLQPLSVIGRRLLKNQCGQCGRVLSSVAALESHVRLHTGHRPFSCTLCGKGFPDSKCLKRHARVHRNGRIHVCPQCGKGFVYSFGLTKHLKMVHRRIKPFVCQICNKGFFTKRDVEAHLRMHTGEKPFHCNLCEKKFARRVELNMHLRWHNGEKRHWCSYCGKGFLDSNNLKRHKYIHTGEKPHACPHCDKCFKQSGHLKKHVKNVHKIP</sequence>
<feature type="compositionally biased region" description="Polar residues" evidence="11">
    <location>
        <begin position="1254"/>
        <end position="1269"/>
    </location>
</feature>
<dbReference type="FunFam" id="3.30.160.60:FF:000688">
    <property type="entry name" value="zinc finger protein 197 isoform X1"/>
    <property type="match status" value="1"/>
</dbReference>
<protein>
    <submittedName>
        <fullName evidence="14">Sal-like protein 1</fullName>
    </submittedName>
</protein>
<feature type="compositionally biased region" description="Low complexity" evidence="11">
    <location>
        <begin position="1210"/>
        <end position="1227"/>
    </location>
</feature>
<feature type="region of interest" description="Disordered" evidence="11">
    <location>
        <begin position="1063"/>
        <end position="1320"/>
    </location>
</feature>
<feature type="compositionally biased region" description="Polar residues" evidence="11">
    <location>
        <begin position="1433"/>
        <end position="1453"/>
    </location>
</feature>
<evidence type="ECO:0000256" key="11">
    <source>
        <dbReference type="SAM" id="MobiDB-lite"/>
    </source>
</evidence>
<comment type="subcellular location">
    <subcellularLocation>
        <location evidence="1">Nucleus</location>
    </subcellularLocation>
</comment>
<feature type="compositionally biased region" description="Polar residues" evidence="11">
    <location>
        <begin position="295"/>
        <end position="309"/>
    </location>
</feature>
<feature type="compositionally biased region" description="Polar residues" evidence="11">
    <location>
        <begin position="887"/>
        <end position="921"/>
    </location>
</feature>
<keyword evidence="2" id="KW-1017">Isopeptide bond</keyword>
<dbReference type="GO" id="GO:0008270">
    <property type="term" value="F:zinc ion binding"/>
    <property type="evidence" value="ECO:0007669"/>
    <property type="project" value="UniProtKB-KW"/>
</dbReference>
<feature type="compositionally biased region" description="Basic and acidic residues" evidence="11">
    <location>
        <begin position="1470"/>
        <end position="1486"/>
    </location>
</feature>
<dbReference type="InterPro" id="IPR013087">
    <property type="entry name" value="Znf_C2H2_type"/>
</dbReference>
<evidence type="ECO:0000256" key="5">
    <source>
        <dbReference type="ARBA" id="ARBA00022771"/>
    </source>
</evidence>
<evidence type="ECO:0000256" key="10">
    <source>
        <dbReference type="SAM" id="Coils"/>
    </source>
</evidence>
<feature type="region of interest" description="Disordered" evidence="11">
    <location>
        <begin position="825"/>
        <end position="848"/>
    </location>
</feature>
<evidence type="ECO:0000256" key="3">
    <source>
        <dbReference type="ARBA" id="ARBA00022723"/>
    </source>
</evidence>
<dbReference type="Gene3D" id="3.30.160.60">
    <property type="entry name" value="Classic Zinc Finger"/>
    <property type="match status" value="6"/>
</dbReference>
<keyword evidence="5 9" id="KW-0863">Zinc-finger</keyword>
<keyword evidence="13" id="KW-1185">Reference proteome</keyword>
<evidence type="ECO:0000256" key="6">
    <source>
        <dbReference type="ARBA" id="ARBA00022833"/>
    </source>
</evidence>
<evidence type="ECO:0000256" key="2">
    <source>
        <dbReference type="ARBA" id="ARBA00022499"/>
    </source>
</evidence>
<proteinExistence type="predicted"/>
<dbReference type="GO" id="GO:0005634">
    <property type="term" value="C:nucleus"/>
    <property type="evidence" value="ECO:0007669"/>
    <property type="project" value="UniProtKB-SubCell"/>
</dbReference>
<dbReference type="FunFam" id="3.30.160.60:FF:002343">
    <property type="entry name" value="Zinc finger protein 33A"/>
    <property type="match status" value="1"/>
</dbReference>
<evidence type="ECO:0000313" key="14">
    <source>
        <dbReference type="RefSeq" id="XP_034092990.1"/>
    </source>
</evidence>
<evidence type="ECO:0000256" key="7">
    <source>
        <dbReference type="ARBA" id="ARBA00022843"/>
    </source>
</evidence>
<dbReference type="FunFam" id="3.30.160.60:FF:000624">
    <property type="entry name" value="zinc finger protein 697"/>
    <property type="match status" value="1"/>
</dbReference>
<dbReference type="RefSeq" id="XP_034092990.1">
    <property type="nucleotide sequence ID" value="XM_034237099.1"/>
</dbReference>
<evidence type="ECO:0000256" key="9">
    <source>
        <dbReference type="PROSITE-ProRule" id="PRU00042"/>
    </source>
</evidence>
<keyword evidence="7" id="KW-0832">Ubl conjugation</keyword>
<reference evidence="14" key="1">
    <citation type="submission" date="2025-08" db="UniProtKB">
        <authorList>
            <consortium name="RefSeq"/>
        </authorList>
    </citation>
    <scope>IDENTIFICATION</scope>
</reference>
<evidence type="ECO:0000256" key="1">
    <source>
        <dbReference type="ARBA" id="ARBA00004123"/>
    </source>
</evidence>
<dbReference type="SUPFAM" id="SSF57667">
    <property type="entry name" value="beta-beta-alpha zinc fingers"/>
    <property type="match status" value="4"/>
</dbReference>
<dbReference type="Proteomes" id="UP000515161">
    <property type="component" value="Unplaced"/>
</dbReference>
<dbReference type="SMART" id="SM00355">
    <property type="entry name" value="ZnF_C2H2"/>
    <property type="match status" value="7"/>
</dbReference>
<feature type="domain" description="C2H2-type" evidence="12">
    <location>
        <begin position="1585"/>
        <end position="1613"/>
    </location>
</feature>
<feature type="domain" description="C2H2-type" evidence="12">
    <location>
        <begin position="1529"/>
        <end position="1556"/>
    </location>
</feature>
<dbReference type="InParanoid" id="A0A6P8W595"/>
<evidence type="ECO:0000256" key="4">
    <source>
        <dbReference type="ARBA" id="ARBA00022737"/>
    </source>
</evidence>
<feature type="region of interest" description="Disordered" evidence="11">
    <location>
        <begin position="295"/>
        <end position="423"/>
    </location>
</feature>
<feature type="compositionally biased region" description="Polar residues" evidence="11">
    <location>
        <begin position="1102"/>
        <end position="1147"/>
    </location>
</feature>
<dbReference type="OrthoDB" id="40579at2759"/>
<feature type="region of interest" description="Disordered" evidence="11">
    <location>
        <begin position="1365"/>
        <end position="1495"/>
    </location>
</feature>
<keyword evidence="10" id="KW-0175">Coiled coil</keyword>
<dbReference type="GeneID" id="117560247"/>
<feature type="compositionally biased region" description="Polar residues" evidence="11">
    <location>
        <begin position="400"/>
        <end position="412"/>
    </location>
</feature>
<name>A0A6P8W595_GYMAC</name>
<dbReference type="FunFam" id="3.30.160.60:FF:000690">
    <property type="entry name" value="Zinc finger protein 354C"/>
    <property type="match status" value="1"/>
</dbReference>
<evidence type="ECO:0000259" key="12">
    <source>
        <dbReference type="PROSITE" id="PS50157"/>
    </source>
</evidence>
<gene>
    <name evidence="14" type="primary">LOC117560247</name>
</gene>
<evidence type="ECO:0000256" key="8">
    <source>
        <dbReference type="ARBA" id="ARBA00023242"/>
    </source>
</evidence>
<feature type="domain" description="C2H2-type" evidence="12">
    <location>
        <begin position="1614"/>
        <end position="1641"/>
    </location>
</feature>
<keyword evidence="3" id="KW-0479">Metal-binding</keyword>
<keyword evidence="8" id="KW-0539">Nucleus</keyword>
<dbReference type="KEGG" id="gacu:117560247"/>
<dbReference type="PROSITE" id="PS50157">
    <property type="entry name" value="ZINC_FINGER_C2H2_2"/>
    <property type="match status" value="7"/>
</dbReference>
<keyword evidence="4" id="KW-0677">Repeat</keyword>
<feature type="domain" description="C2H2-type" evidence="12">
    <location>
        <begin position="1670"/>
        <end position="1697"/>
    </location>
</feature>
<dbReference type="GO" id="GO:0003690">
    <property type="term" value="F:double-stranded DNA binding"/>
    <property type="evidence" value="ECO:0007669"/>
    <property type="project" value="UniProtKB-ARBA"/>
</dbReference>
<feature type="domain" description="C2H2-type" evidence="12">
    <location>
        <begin position="1557"/>
        <end position="1584"/>
    </location>
</feature>
<accession>A0A6P8W595</accession>
<feature type="region of interest" description="Disordered" evidence="11">
    <location>
        <begin position="879"/>
        <end position="923"/>
    </location>
</feature>
<feature type="region of interest" description="Disordered" evidence="11">
    <location>
        <begin position="1000"/>
        <end position="1038"/>
    </location>
</feature>
<feature type="coiled-coil region" evidence="10">
    <location>
        <begin position="33"/>
        <end position="60"/>
    </location>
</feature>
<dbReference type="Pfam" id="PF00096">
    <property type="entry name" value="zf-C2H2"/>
    <property type="match status" value="5"/>
</dbReference>
<dbReference type="PANTHER" id="PTHR24394:SF29">
    <property type="entry name" value="MYONEURIN"/>
    <property type="match status" value="1"/>
</dbReference>
<feature type="compositionally biased region" description="Polar residues" evidence="11">
    <location>
        <begin position="1284"/>
        <end position="1316"/>
    </location>
</feature>
<feature type="domain" description="C2H2-type" evidence="12">
    <location>
        <begin position="1642"/>
        <end position="1669"/>
    </location>
</feature>
<dbReference type="PANTHER" id="PTHR24394">
    <property type="entry name" value="ZINC FINGER PROTEIN"/>
    <property type="match status" value="1"/>
</dbReference>
<feature type="compositionally biased region" description="Basic and acidic residues" evidence="11">
    <location>
        <begin position="322"/>
        <end position="331"/>
    </location>
</feature>
<feature type="compositionally biased region" description="Polar residues" evidence="11">
    <location>
        <begin position="655"/>
        <end position="673"/>
    </location>
</feature>
<dbReference type="PROSITE" id="PS00028">
    <property type="entry name" value="ZINC_FINGER_C2H2_1"/>
    <property type="match status" value="7"/>
</dbReference>
<feature type="region of interest" description="Disordered" evidence="11">
    <location>
        <begin position="653"/>
        <end position="673"/>
    </location>
</feature>